<dbReference type="RefSeq" id="XP_003014619.1">
    <property type="nucleotide sequence ID" value="XM_003014573.1"/>
</dbReference>
<dbReference type="Pfam" id="PF15341">
    <property type="entry name" value="SLX9"/>
    <property type="match status" value="1"/>
</dbReference>
<dbReference type="OMA" id="HKPGAMK"/>
<dbReference type="GO" id="GO:0030688">
    <property type="term" value="C:preribosome, small subunit precursor"/>
    <property type="evidence" value="ECO:0007669"/>
    <property type="project" value="InterPro"/>
</dbReference>
<evidence type="ECO:0000256" key="5">
    <source>
        <dbReference type="SAM" id="MobiDB-lite"/>
    </source>
</evidence>
<evidence type="ECO:0000256" key="4">
    <source>
        <dbReference type="ARBA" id="ARBA00023242"/>
    </source>
</evidence>
<dbReference type="Proteomes" id="UP000008866">
    <property type="component" value="Unassembled WGS sequence"/>
</dbReference>
<dbReference type="KEGG" id="abe:ARB_07181"/>
<organism evidence="6 7">
    <name type="scientific">Arthroderma benhamiae (strain ATCC MYA-4681 / CBS 112371)</name>
    <name type="common">Trichophyton mentagrophytes</name>
    <dbReference type="NCBI Taxonomy" id="663331"/>
    <lineage>
        <taxon>Eukaryota</taxon>
        <taxon>Fungi</taxon>
        <taxon>Dikarya</taxon>
        <taxon>Ascomycota</taxon>
        <taxon>Pezizomycotina</taxon>
        <taxon>Eurotiomycetes</taxon>
        <taxon>Eurotiomycetidae</taxon>
        <taxon>Onygenales</taxon>
        <taxon>Arthrodermataceae</taxon>
        <taxon>Trichophyton</taxon>
    </lineage>
</organism>
<evidence type="ECO:0000256" key="1">
    <source>
        <dbReference type="ARBA" id="ARBA00004604"/>
    </source>
</evidence>
<dbReference type="HOGENOM" id="CLU_090035_1_0_1"/>
<keyword evidence="7" id="KW-1185">Reference proteome</keyword>
<dbReference type="InterPro" id="IPR028160">
    <property type="entry name" value="Slx9-like"/>
</dbReference>
<evidence type="ECO:0000313" key="7">
    <source>
        <dbReference type="Proteomes" id="UP000008866"/>
    </source>
</evidence>
<sequence>MAPVRPSSKAKKAVKTKSLPADAKTKPTSSLNDSLASEFPSSKKDKRLIKHSSFISKIEKSRKKPLKRRRPSKKLIANLDSLANALPDAGDGDEPVSTHTIDGNTQVNVIRHKSLKHRPGAMKRKEKLDRMERDRFAKNMGQLAAGIKTTDTDNTAMDAQPPVESGVDASAATGGDSSSTSARWAALRSFISQTMDQNPEFKGVKS</sequence>
<feature type="region of interest" description="Disordered" evidence="5">
    <location>
        <begin position="1"/>
        <end position="44"/>
    </location>
</feature>
<comment type="similarity">
    <text evidence="2">Belongs to the SLX9 family.</text>
</comment>
<feature type="region of interest" description="Disordered" evidence="5">
    <location>
        <begin position="145"/>
        <end position="182"/>
    </location>
</feature>
<evidence type="ECO:0000313" key="6">
    <source>
        <dbReference type="EMBL" id="EFE34230.1"/>
    </source>
</evidence>
<comment type="subcellular location">
    <subcellularLocation>
        <location evidence="1">Nucleus</location>
        <location evidence="1">Nucleolus</location>
    </subcellularLocation>
</comment>
<feature type="region of interest" description="Disordered" evidence="5">
    <location>
        <begin position="86"/>
        <end position="106"/>
    </location>
</feature>
<evidence type="ECO:0000256" key="2">
    <source>
        <dbReference type="ARBA" id="ARBA00011022"/>
    </source>
</evidence>
<dbReference type="GO" id="GO:0000462">
    <property type="term" value="P:maturation of SSU-rRNA from tricistronic rRNA transcript (SSU-rRNA, 5.8S rRNA, LSU-rRNA)"/>
    <property type="evidence" value="ECO:0007669"/>
    <property type="project" value="InterPro"/>
</dbReference>
<dbReference type="EMBL" id="ABSU01000007">
    <property type="protein sequence ID" value="EFE34230.1"/>
    <property type="molecule type" value="Genomic_DNA"/>
</dbReference>
<keyword evidence="4" id="KW-0539">Nucleus</keyword>
<reference evidence="7" key="1">
    <citation type="journal article" date="2011" name="Genome Biol.">
        <title>Comparative and functional genomics provide insights into the pathogenicity of dermatophytic fungi.</title>
        <authorList>
            <person name="Burmester A."/>
            <person name="Shelest E."/>
            <person name="Gloeckner G."/>
            <person name="Heddergott C."/>
            <person name="Schindler S."/>
            <person name="Staib P."/>
            <person name="Heidel A."/>
            <person name="Felder M."/>
            <person name="Petzold A."/>
            <person name="Szafranski K."/>
            <person name="Feuermann M."/>
            <person name="Pedruzzi I."/>
            <person name="Priebe S."/>
            <person name="Groth M."/>
            <person name="Winkler R."/>
            <person name="Li W."/>
            <person name="Kniemeyer O."/>
            <person name="Schroeckh V."/>
            <person name="Hertweck C."/>
            <person name="Hube B."/>
            <person name="White T.C."/>
            <person name="Platzer M."/>
            <person name="Guthke R."/>
            <person name="Heitman J."/>
            <person name="Woestemeyer J."/>
            <person name="Zipfel P.F."/>
            <person name="Monod M."/>
            <person name="Brakhage A.A."/>
        </authorList>
    </citation>
    <scope>NUCLEOTIDE SEQUENCE [LARGE SCALE GENOMIC DNA]</scope>
    <source>
        <strain evidence="7">ATCC MYA-4681 / CBS 112371</strain>
    </source>
</reference>
<dbReference type="GO" id="GO:0030686">
    <property type="term" value="C:90S preribosome"/>
    <property type="evidence" value="ECO:0007669"/>
    <property type="project" value="InterPro"/>
</dbReference>
<feature type="compositionally biased region" description="Polar residues" evidence="5">
    <location>
        <begin position="26"/>
        <end position="35"/>
    </location>
</feature>
<feature type="compositionally biased region" description="Polar residues" evidence="5">
    <location>
        <begin position="97"/>
        <end position="106"/>
    </location>
</feature>
<name>D4ASG6_ARTBC</name>
<dbReference type="eggNOG" id="ENOG502SSCK">
    <property type="taxonomic scope" value="Eukaryota"/>
</dbReference>
<protein>
    <recommendedName>
        <fullName evidence="3">Ribosome biogenesis protein SLX9</fullName>
    </recommendedName>
</protein>
<gene>
    <name evidence="6" type="ORF">ARB_07181</name>
</gene>
<evidence type="ECO:0000256" key="3">
    <source>
        <dbReference type="ARBA" id="ARBA00021321"/>
    </source>
</evidence>
<feature type="compositionally biased region" description="Low complexity" evidence="5">
    <location>
        <begin position="168"/>
        <end position="182"/>
    </location>
</feature>
<comment type="caution">
    <text evidence="6">The sequence shown here is derived from an EMBL/GenBank/DDBJ whole genome shotgun (WGS) entry which is preliminary data.</text>
</comment>
<dbReference type="AlphaFoldDB" id="D4ASG6"/>
<proteinExistence type="inferred from homology"/>
<dbReference type="OrthoDB" id="5429132at2759"/>
<dbReference type="GeneID" id="9527173"/>
<dbReference type="GO" id="GO:0005730">
    <property type="term" value="C:nucleolus"/>
    <property type="evidence" value="ECO:0007669"/>
    <property type="project" value="UniProtKB-SubCell"/>
</dbReference>
<accession>D4ASG6</accession>